<organism evidence="4 5">
    <name type="scientific">Flammeovirga yaeyamensis</name>
    <dbReference type="NCBI Taxonomy" id="367791"/>
    <lineage>
        <taxon>Bacteria</taxon>
        <taxon>Pseudomonadati</taxon>
        <taxon>Bacteroidota</taxon>
        <taxon>Cytophagia</taxon>
        <taxon>Cytophagales</taxon>
        <taxon>Flammeovirgaceae</taxon>
        <taxon>Flammeovirga</taxon>
    </lineage>
</organism>
<sequence>MKSNLILTLLVSIFLTSHSYAQKKQPNFLIIVADDLGYGDLGVYGAKDVLSPNIDKLAKEGTQYTNFHTTSSVCSPSRASMYTGKTPDLVGVPGVVRVNESNSFGYFDPSATTIMDLLKEKTSYETSLIGKWHLGHQSPNLPNDRGFDFFHGWLVGMTDYYEHIRYKQNWMRKNQEELDTKGHVTDLFTDWALDYLDQDRKDPFMMFLTYTAPHSPLQPPADYLEKVMKREKGISEKRAKYVALIEHMDKRIGDVVAKLKEKGELDNTVIMFLSDNGGALNHGANNGEFKGQKGDLYEGGLRVPFIVRWNEIENKGKASDAYVSITDIFPTVARIAGVSYEEELSGIDQTNLFKKGEIQKEDRVDIAVRRGNRSNCVDGSVFYSVQKNGWKYVQNSACEPYVFYNMNKDKNEQHPIPAEDLKKKMKNFDKILRKHIVNSGKTPWAK</sequence>
<dbReference type="RefSeq" id="WP_169662164.1">
    <property type="nucleotide sequence ID" value="NZ_CP076133.1"/>
</dbReference>
<dbReference type="InterPro" id="IPR000917">
    <property type="entry name" value="Sulfatase_N"/>
</dbReference>
<reference evidence="4 5" key="1">
    <citation type="submission" date="2021-05" db="EMBL/GenBank/DDBJ databases">
        <title>Comparative genomic studies on the polysaccharide-degrading batcterial strains of the Flammeovirga genus.</title>
        <authorList>
            <person name="Zewei F."/>
            <person name="Zheng Z."/>
            <person name="Yu L."/>
            <person name="Ruyue G."/>
            <person name="Yanhong M."/>
            <person name="Yuanyuan C."/>
            <person name="Jingyan G."/>
            <person name="Wenjun H."/>
        </authorList>
    </citation>
    <scope>NUCLEOTIDE SEQUENCE [LARGE SCALE GENOMIC DNA]</scope>
    <source>
        <strain evidence="4 5">NBRC:100898</strain>
    </source>
</reference>
<dbReference type="Proteomes" id="UP000678679">
    <property type="component" value="Chromosome 2"/>
</dbReference>
<keyword evidence="4" id="KW-0378">Hydrolase</keyword>
<feature type="signal peptide" evidence="2">
    <location>
        <begin position="1"/>
        <end position="21"/>
    </location>
</feature>
<dbReference type="KEGG" id="fya:KMW28_22335"/>
<dbReference type="InterPro" id="IPR050738">
    <property type="entry name" value="Sulfatase"/>
</dbReference>
<keyword evidence="5" id="KW-1185">Reference proteome</keyword>
<protein>
    <submittedName>
        <fullName evidence="4">Sulfatase-like hydrolase/transferase</fullName>
    </submittedName>
</protein>
<evidence type="ECO:0000313" key="5">
    <source>
        <dbReference type="Proteomes" id="UP000678679"/>
    </source>
</evidence>
<evidence type="ECO:0000256" key="1">
    <source>
        <dbReference type="ARBA" id="ARBA00008779"/>
    </source>
</evidence>
<evidence type="ECO:0000313" key="4">
    <source>
        <dbReference type="EMBL" id="QWG05165.1"/>
    </source>
</evidence>
<dbReference type="GO" id="GO:0004065">
    <property type="term" value="F:arylsulfatase activity"/>
    <property type="evidence" value="ECO:0007669"/>
    <property type="project" value="TreeGrafter"/>
</dbReference>
<name>A0AAX1NER6_9BACT</name>
<dbReference type="Pfam" id="PF00884">
    <property type="entry name" value="Sulfatase"/>
    <property type="match status" value="1"/>
</dbReference>
<feature type="domain" description="Sulfatase N-terminal" evidence="3">
    <location>
        <begin position="26"/>
        <end position="338"/>
    </location>
</feature>
<comment type="similarity">
    <text evidence="1">Belongs to the sulfatase family.</text>
</comment>
<dbReference type="AlphaFoldDB" id="A0AAX1NER6"/>
<gene>
    <name evidence="4" type="ORF">KMW28_22335</name>
</gene>
<proteinExistence type="inferred from homology"/>
<keyword evidence="2" id="KW-0732">Signal</keyword>
<dbReference type="Gene3D" id="3.40.720.10">
    <property type="entry name" value="Alkaline Phosphatase, subunit A"/>
    <property type="match status" value="1"/>
</dbReference>
<evidence type="ECO:0000256" key="2">
    <source>
        <dbReference type="SAM" id="SignalP"/>
    </source>
</evidence>
<evidence type="ECO:0000259" key="3">
    <source>
        <dbReference type="Pfam" id="PF00884"/>
    </source>
</evidence>
<accession>A0AAX1NER6</accession>
<dbReference type="PANTHER" id="PTHR42693">
    <property type="entry name" value="ARYLSULFATASE FAMILY MEMBER"/>
    <property type="match status" value="1"/>
</dbReference>
<dbReference type="InterPro" id="IPR017850">
    <property type="entry name" value="Alkaline_phosphatase_core_sf"/>
</dbReference>
<feature type="chain" id="PRO_5043331804" evidence="2">
    <location>
        <begin position="22"/>
        <end position="446"/>
    </location>
</feature>
<dbReference type="EMBL" id="CP076133">
    <property type="protein sequence ID" value="QWG05165.1"/>
    <property type="molecule type" value="Genomic_DNA"/>
</dbReference>
<dbReference type="SUPFAM" id="SSF53649">
    <property type="entry name" value="Alkaline phosphatase-like"/>
    <property type="match status" value="1"/>
</dbReference>
<dbReference type="PANTHER" id="PTHR42693:SF33">
    <property type="entry name" value="ARYLSULFATASE"/>
    <property type="match status" value="1"/>
</dbReference>